<sequence>MDGKDMWRALSLNLPSPRAEFLYNIEPEDGIAAVRYRNYKLVLGVHYDGEYDGRYRTPEGSIPLYALDHLMANSKVTHVLRYGAQARP</sequence>
<proteinExistence type="predicted"/>
<dbReference type="SUPFAM" id="SSF53649">
    <property type="entry name" value="Alkaline phosphatase-like"/>
    <property type="match status" value="1"/>
</dbReference>
<evidence type="ECO:0000313" key="2">
    <source>
        <dbReference type="Proteomes" id="UP000821853"/>
    </source>
</evidence>
<accession>A0A9J6GZP7</accession>
<organism evidence="1 2">
    <name type="scientific">Haemaphysalis longicornis</name>
    <name type="common">Bush tick</name>
    <dbReference type="NCBI Taxonomy" id="44386"/>
    <lineage>
        <taxon>Eukaryota</taxon>
        <taxon>Metazoa</taxon>
        <taxon>Ecdysozoa</taxon>
        <taxon>Arthropoda</taxon>
        <taxon>Chelicerata</taxon>
        <taxon>Arachnida</taxon>
        <taxon>Acari</taxon>
        <taxon>Parasitiformes</taxon>
        <taxon>Ixodida</taxon>
        <taxon>Ixodoidea</taxon>
        <taxon>Ixodidae</taxon>
        <taxon>Haemaphysalinae</taxon>
        <taxon>Haemaphysalis</taxon>
    </lineage>
</organism>
<dbReference type="OMA" id="YNIEPED"/>
<dbReference type="Proteomes" id="UP000821853">
    <property type="component" value="Chromosome 8"/>
</dbReference>
<evidence type="ECO:0000313" key="1">
    <source>
        <dbReference type="EMBL" id="KAH9379956.1"/>
    </source>
</evidence>
<dbReference type="EMBL" id="JABSTR010000010">
    <property type="protein sequence ID" value="KAH9379956.1"/>
    <property type="molecule type" value="Genomic_DNA"/>
</dbReference>
<dbReference type="VEuPathDB" id="VectorBase:HLOH_053816"/>
<reference evidence="1 2" key="1">
    <citation type="journal article" date="2020" name="Cell">
        <title>Large-Scale Comparative Analyses of Tick Genomes Elucidate Their Genetic Diversity and Vector Capacities.</title>
        <authorList>
            <consortium name="Tick Genome and Microbiome Consortium (TIGMIC)"/>
            <person name="Jia N."/>
            <person name="Wang J."/>
            <person name="Shi W."/>
            <person name="Du L."/>
            <person name="Sun Y."/>
            <person name="Zhan W."/>
            <person name="Jiang J.F."/>
            <person name="Wang Q."/>
            <person name="Zhang B."/>
            <person name="Ji P."/>
            <person name="Bell-Sakyi L."/>
            <person name="Cui X.M."/>
            <person name="Yuan T.T."/>
            <person name="Jiang B.G."/>
            <person name="Yang W.F."/>
            <person name="Lam T.T."/>
            <person name="Chang Q.C."/>
            <person name="Ding S.J."/>
            <person name="Wang X.J."/>
            <person name="Zhu J.G."/>
            <person name="Ruan X.D."/>
            <person name="Zhao L."/>
            <person name="Wei J.T."/>
            <person name="Ye R.Z."/>
            <person name="Que T.C."/>
            <person name="Du C.H."/>
            <person name="Zhou Y.H."/>
            <person name="Cheng J.X."/>
            <person name="Dai P.F."/>
            <person name="Guo W.B."/>
            <person name="Han X.H."/>
            <person name="Huang E.J."/>
            <person name="Li L.F."/>
            <person name="Wei W."/>
            <person name="Gao Y.C."/>
            <person name="Liu J.Z."/>
            <person name="Shao H.Z."/>
            <person name="Wang X."/>
            <person name="Wang C.C."/>
            <person name="Yang T.C."/>
            <person name="Huo Q.B."/>
            <person name="Li W."/>
            <person name="Chen H.Y."/>
            <person name="Chen S.E."/>
            <person name="Zhou L.G."/>
            <person name="Ni X.B."/>
            <person name="Tian J.H."/>
            <person name="Sheng Y."/>
            <person name="Liu T."/>
            <person name="Pan Y.S."/>
            <person name="Xia L.Y."/>
            <person name="Li J."/>
            <person name="Zhao F."/>
            <person name="Cao W.C."/>
        </authorList>
    </citation>
    <scope>NUCLEOTIDE SEQUENCE [LARGE SCALE GENOMIC DNA]</scope>
    <source>
        <strain evidence="1">HaeL-2018</strain>
    </source>
</reference>
<protein>
    <submittedName>
        <fullName evidence="1">Uncharacterized protein</fullName>
    </submittedName>
</protein>
<keyword evidence="2" id="KW-1185">Reference proteome</keyword>
<dbReference type="OrthoDB" id="6420441at2759"/>
<comment type="caution">
    <text evidence="1">The sequence shown here is derived from an EMBL/GenBank/DDBJ whole genome shotgun (WGS) entry which is preliminary data.</text>
</comment>
<name>A0A9J6GZP7_HAELO</name>
<gene>
    <name evidence="1" type="ORF">HPB48_001417</name>
</gene>
<dbReference type="AlphaFoldDB" id="A0A9J6GZP7"/>
<dbReference type="InterPro" id="IPR017850">
    <property type="entry name" value="Alkaline_phosphatase_core_sf"/>
</dbReference>